<organism evidence="1">
    <name type="scientific">bioreactor metagenome</name>
    <dbReference type="NCBI Taxonomy" id="1076179"/>
    <lineage>
        <taxon>unclassified sequences</taxon>
        <taxon>metagenomes</taxon>
        <taxon>ecological metagenomes</taxon>
    </lineage>
</organism>
<accession>A0A645AGV8</accession>
<protein>
    <submittedName>
        <fullName evidence="1">Uncharacterized protein</fullName>
    </submittedName>
</protein>
<dbReference type="AlphaFoldDB" id="A0A645AGV8"/>
<proteinExistence type="predicted"/>
<gene>
    <name evidence="1" type="ORF">SDC9_99199</name>
</gene>
<comment type="caution">
    <text evidence="1">The sequence shown here is derived from an EMBL/GenBank/DDBJ whole genome shotgun (WGS) entry which is preliminary data.</text>
</comment>
<dbReference type="EMBL" id="VSSQ01013863">
    <property type="protein sequence ID" value="MPM52440.1"/>
    <property type="molecule type" value="Genomic_DNA"/>
</dbReference>
<sequence length="81" mass="8721">MINVLYLKFATIVECAATSLNVYVYENVLLGILIGLPSIKISLISYTLSDLMLNVWLSPENTSISPLGVIVPPSVADALIV</sequence>
<reference evidence="1" key="1">
    <citation type="submission" date="2019-08" db="EMBL/GenBank/DDBJ databases">
        <authorList>
            <person name="Kucharzyk K."/>
            <person name="Murdoch R.W."/>
            <person name="Higgins S."/>
            <person name="Loffler F."/>
        </authorList>
    </citation>
    <scope>NUCLEOTIDE SEQUENCE</scope>
</reference>
<name>A0A645AGV8_9ZZZZ</name>
<evidence type="ECO:0000313" key="1">
    <source>
        <dbReference type="EMBL" id="MPM52440.1"/>
    </source>
</evidence>